<dbReference type="EC" id="1.1.1.6" evidence="6"/>
<proteinExistence type="inferred from homology"/>
<dbReference type="Gene3D" id="3.40.50.1970">
    <property type="match status" value="1"/>
</dbReference>
<keyword evidence="4 11" id="KW-0520">NAD</keyword>
<dbReference type="eggNOG" id="COG0371">
    <property type="taxonomic scope" value="Bacteria"/>
</dbReference>
<evidence type="ECO:0000256" key="11">
    <source>
        <dbReference type="PIRSR" id="PIRSR000112-3"/>
    </source>
</evidence>
<dbReference type="OrthoDB" id="5198708at2"/>
<comment type="pathway">
    <text evidence="5">Polyol metabolism; glycerol fermentation; glycerone phosphate from glycerol (oxidative route): step 1/2.</text>
</comment>
<feature type="binding site" evidence="11">
    <location>
        <begin position="92"/>
        <end position="96"/>
    </location>
    <ligand>
        <name>NAD(+)</name>
        <dbReference type="ChEBI" id="CHEBI:57540"/>
    </ligand>
</feature>
<evidence type="ECO:0000313" key="14">
    <source>
        <dbReference type="Proteomes" id="UP000008811"/>
    </source>
</evidence>
<dbReference type="HOGENOM" id="CLU_044754_1_0_10"/>
<dbReference type="SUPFAM" id="SSF56796">
    <property type="entry name" value="Dehydroquinate synthase-like"/>
    <property type="match status" value="1"/>
</dbReference>
<evidence type="ECO:0000256" key="9">
    <source>
        <dbReference type="PIRSR" id="PIRSR000112-1"/>
    </source>
</evidence>
<dbReference type="InterPro" id="IPR016205">
    <property type="entry name" value="Glycerol_DH"/>
</dbReference>
<dbReference type="PANTHER" id="PTHR43616">
    <property type="entry name" value="GLYCEROL DEHYDROGENASE"/>
    <property type="match status" value="1"/>
</dbReference>
<comment type="cofactor">
    <cofactor evidence="9">
        <name>Zn(2+)</name>
        <dbReference type="ChEBI" id="CHEBI:29105"/>
    </cofactor>
    <text evidence="9">Binds 1 zinc ion per subunit.</text>
</comment>
<dbReference type="GO" id="GO:0005829">
    <property type="term" value="C:cytosol"/>
    <property type="evidence" value="ECO:0007669"/>
    <property type="project" value="TreeGrafter"/>
</dbReference>
<evidence type="ECO:0000256" key="2">
    <source>
        <dbReference type="ARBA" id="ARBA00022723"/>
    </source>
</evidence>
<dbReference type="STRING" id="517417.Cpar_1063"/>
<dbReference type="AlphaFoldDB" id="B3QNG8"/>
<dbReference type="NCBIfam" id="NF006941">
    <property type="entry name" value="PRK09423.1"/>
    <property type="match status" value="1"/>
</dbReference>
<evidence type="ECO:0000256" key="1">
    <source>
        <dbReference type="ARBA" id="ARBA00007358"/>
    </source>
</evidence>
<evidence type="ECO:0000256" key="6">
    <source>
        <dbReference type="ARBA" id="ARBA00039147"/>
    </source>
</evidence>
<dbReference type="InterPro" id="IPR001670">
    <property type="entry name" value="ADH_Fe/GldA"/>
</dbReference>
<feature type="binding site" evidence="9">
    <location>
        <position position="252"/>
    </location>
    <ligand>
        <name>glycerol</name>
        <dbReference type="ChEBI" id="CHEBI:17754"/>
    </ligand>
</feature>
<evidence type="ECO:0000313" key="13">
    <source>
        <dbReference type="EMBL" id="ACF11471.1"/>
    </source>
</evidence>
<sequence>MLNKVFFPGKYIQGAGALDELPELIRSFGKCGLLLGSPTVLETILPDSGLDVQSGLLNTELFHGECSATELSRLEKVIRERKSDVLVGMGGGKTIDAAKVAADRAGVPVIIVPTIASTDAPCSGCAVVYSDDGAFESVAYQKSNPAAVLVDLNIIAKAPARFLVAGMGDALATWFEARSCSATKSPNSCGGLSTLTGLSLAQLCYDTLLQYGNAARIAAEQQVITPALEHIVEANILLSGVGFESGGLASAHSIHNGLTALPETHRFYHGEKVAFGTLAGLHLTDADPAEIETVYSFCEQVGLPTTLADIGLENADPAKLMPAAEKACAPSECIHNEAGTVTPNKVLHAMLAADAYGQQRRRKV</sequence>
<dbReference type="PROSITE" id="PS00060">
    <property type="entry name" value="ADH_IRON_2"/>
    <property type="match status" value="1"/>
</dbReference>
<feature type="binding site" evidence="9">
    <location>
        <position position="269"/>
    </location>
    <ligand>
        <name>glycerol</name>
        <dbReference type="ChEBI" id="CHEBI:17754"/>
    </ligand>
</feature>
<feature type="domain" description="Alcohol dehydrogenase iron-type/glycerol dehydrogenase GldA" evidence="12">
    <location>
        <begin position="8"/>
        <end position="151"/>
    </location>
</feature>
<comment type="catalytic activity">
    <reaction evidence="8">
        <text>glycerol + NAD(+) = dihydroxyacetone + NADH + H(+)</text>
        <dbReference type="Rhea" id="RHEA:13769"/>
        <dbReference type="ChEBI" id="CHEBI:15378"/>
        <dbReference type="ChEBI" id="CHEBI:16016"/>
        <dbReference type="ChEBI" id="CHEBI:17754"/>
        <dbReference type="ChEBI" id="CHEBI:57540"/>
        <dbReference type="ChEBI" id="CHEBI:57945"/>
        <dbReference type="EC" id="1.1.1.6"/>
    </reaction>
</comment>
<protein>
    <recommendedName>
        <fullName evidence="7">Glycerol dehydrogenase</fullName>
        <ecNumber evidence="6">1.1.1.6</ecNumber>
    </recommendedName>
</protein>
<dbReference type="PIRSF" id="PIRSF000112">
    <property type="entry name" value="Glycerol_dehydrogenase"/>
    <property type="match status" value="1"/>
</dbReference>
<dbReference type="RefSeq" id="WP_012502304.1">
    <property type="nucleotide sequence ID" value="NC_011027.1"/>
</dbReference>
<organism evidence="13 14">
    <name type="scientific">Chlorobaculum parvum (strain DSM 263 / NCIMB 8327)</name>
    <name type="common">Chlorobium vibrioforme subsp. thiosulfatophilum</name>
    <dbReference type="NCBI Taxonomy" id="517417"/>
    <lineage>
        <taxon>Bacteria</taxon>
        <taxon>Pseudomonadati</taxon>
        <taxon>Chlorobiota</taxon>
        <taxon>Chlorobiia</taxon>
        <taxon>Chlorobiales</taxon>
        <taxon>Chlorobiaceae</taxon>
        <taxon>Chlorobaculum</taxon>
    </lineage>
</organism>
<dbReference type="Proteomes" id="UP000008811">
    <property type="component" value="Chromosome"/>
</dbReference>
<evidence type="ECO:0000259" key="12">
    <source>
        <dbReference type="Pfam" id="PF00465"/>
    </source>
</evidence>
<feature type="binding site" evidence="11">
    <location>
        <begin position="114"/>
        <end position="117"/>
    </location>
    <ligand>
        <name>NAD(+)</name>
        <dbReference type="ChEBI" id="CHEBI:57540"/>
    </ligand>
</feature>
<dbReference type="KEGG" id="cpc:Cpar_1063"/>
<keyword evidence="9" id="KW-0862">Zinc</keyword>
<evidence type="ECO:0000256" key="8">
    <source>
        <dbReference type="ARBA" id="ARBA00049006"/>
    </source>
</evidence>
<dbReference type="Pfam" id="PF00465">
    <property type="entry name" value="Fe-ADH"/>
    <property type="match status" value="1"/>
</dbReference>
<evidence type="ECO:0000256" key="5">
    <source>
        <dbReference type="ARBA" id="ARBA00037918"/>
    </source>
</evidence>
<feature type="binding site" evidence="9">
    <location>
        <position position="169"/>
    </location>
    <ligand>
        <name>glycerol</name>
        <dbReference type="ChEBI" id="CHEBI:17754"/>
    </ligand>
</feature>
<dbReference type="PROSITE" id="PS00913">
    <property type="entry name" value="ADH_IRON_1"/>
    <property type="match status" value="1"/>
</dbReference>
<dbReference type="GO" id="GO:0008888">
    <property type="term" value="F:glycerol dehydrogenase (NAD+) activity"/>
    <property type="evidence" value="ECO:0007669"/>
    <property type="project" value="UniProtKB-EC"/>
</dbReference>
<accession>B3QNG8</accession>
<keyword evidence="14" id="KW-1185">Reference proteome</keyword>
<evidence type="ECO:0000256" key="10">
    <source>
        <dbReference type="PIRSR" id="PIRSR000112-2"/>
    </source>
</evidence>
<feature type="binding site" evidence="11">
    <location>
        <position position="129"/>
    </location>
    <ligand>
        <name>NAD(+)</name>
        <dbReference type="ChEBI" id="CHEBI:57540"/>
    </ligand>
</feature>
<dbReference type="PANTHER" id="PTHR43616:SF5">
    <property type="entry name" value="GLYCEROL DEHYDROGENASE 1"/>
    <property type="match status" value="1"/>
</dbReference>
<dbReference type="Gene3D" id="1.20.1090.10">
    <property type="entry name" value="Dehydroquinate synthase-like - alpha domain"/>
    <property type="match status" value="1"/>
</dbReference>
<keyword evidence="2 9" id="KW-0479">Metal-binding</keyword>
<feature type="binding site" evidence="11">
    <location>
        <position position="123"/>
    </location>
    <ligand>
        <name>NAD(+)</name>
        <dbReference type="ChEBI" id="CHEBI:57540"/>
    </ligand>
</feature>
<gene>
    <name evidence="13" type="ordered locus">Cpar_1063</name>
</gene>
<name>B3QNG8_CHLP8</name>
<feature type="binding site" evidence="10">
    <location>
        <position position="119"/>
    </location>
    <ligand>
        <name>glycerol</name>
        <dbReference type="ChEBI" id="CHEBI:17754"/>
    </ligand>
</feature>
<evidence type="ECO:0000256" key="7">
    <source>
        <dbReference type="ARBA" id="ARBA00040132"/>
    </source>
</evidence>
<dbReference type="InterPro" id="IPR018211">
    <property type="entry name" value="ADH_Fe_CS"/>
</dbReference>
<dbReference type="CDD" id="cd08170">
    <property type="entry name" value="GlyDH"/>
    <property type="match status" value="1"/>
</dbReference>
<dbReference type="EMBL" id="CP001099">
    <property type="protein sequence ID" value="ACF11471.1"/>
    <property type="molecule type" value="Genomic_DNA"/>
</dbReference>
<reference evidence="13" key="1">
    <citation type="submission" date="2008-06" db="EMBL/GenBank/DDBJ databases">
        <title>Complete sequence of Chlorobaculum parvum NCIB 8327.</title>
        <authorList>
            <consortium name="US DOE Joint Genome Institute"/>
            <person name="Lucas S."/>
            <person name="Copeland A."/>
            <person name="Lapidus A."/>
            <person name="Glavina del Rio T."/>
            <person name="Dalin E."/>
            <person name="Tice H."/>
            <person name="Bruce D."/>
            <person name="Goodwin L."/>
            <person name="Pitluck S."/>
            <person name="Schmutz J."/>
            <person name="Larimer F."/>
            <person name="Land M."/>
            <person name="Hauser L."/>
            <person name="Kyrpides N."/>
            <person name="Mikhailova N."/>
            <person name="Zhao F."/>
            <person name="Li T."/>
            <person name="Liu Z."/>
            <person name="Overmann J."/>
            <person name="Bryant D.A."/>
            <person name="Richardson P."/>
        </authorList>
    </citation>
    <scope>NUCLEOTIDE SEQUENCE [LARGE SCALE GENOMIC DNA]</scope>
    <source>
        <strain evidence="13">NCIB 8327</strain>
    </source>
</reference>
<comment type="similarity">
    <text evidence="1">Belongs to the iron-containing alcohol dehydrogenase family.</text>
</comment>
<keyword evidence="3" id="KW-0560">Oxidoreductase</keyword>
<evidence type="ECO:0000256" key="4">
    <source>
        <dbReference type="ARBA" id="ARBA00023027"/>
    </source>
</evidence>
<dbReference type="GO" id="GO:0046872">
    <property type="term" value="F:metal ion binding"/>
    <property type="evidence" value="ECO:0007669"/>
    <property type="project" value="UniProtKB-KW"/>
</dbReference>
<evidence type="ECO:0000256" key="3">
    <source>
        <dbReference type="ARBA" id="ARBA00023002"/>
    </source>
</evidence>